<evidence type="ECO:0000313" key="2">
    <source>
        <dbReference type="Proteomes" id="UP000178912"/>
    </source>
</evidence>
<accession>A0A1E1L0A7</accession>
<reference evidence="2" key="1">
    <citation type="submission" date="2016-03" db="EMBL/GenBank/DDBJ databases">
        <authorList>
            <person name="Guldener U."/>
        </authorList>
    </citation>
    <scope>NUCLEOTIDE SEQUENCE [LARGE SCALE GENOMIC DNA]</scope>
    <source>
        <strain evidence="2">04CH-RAC-A.6.1</strain>
    </source>
</reference>
<evidence type="ECO:0000313" key="1">
    <source>
        <dbReference type="EMBL" id="CZT03934.1"/>
    </source>
</evidence>
<organism evidence="1 2">
    <name type="scientific">Rhynchosporium agropyri</name>
    <dbReference type="NCBI Taxonomy" id="914238"/>
    <lineage>
        <taxon>Eukaryota</taxon>
        <taxon>Fungi</taxon>
        <taxon>Dikarya</taxon>
        <taxon>Ascomycota</taxon>
        <taxon>Pezizomycotina</taxon>
        <taxon>Leotiomycetes</taxon>
        <taxon>Helotiales</taxon>
        <taxon>Ploettnerulaceae</taxon>
        <taxon>Rhynchosporium</taxon>
    </lineage>
</organism>
<name>A0A1E1L0A7_9HELO</name>
<gene>
    <name evidence="1" type="ORF">RAG0_10555</name>
</gene>
<dbReference type="EMBL" id="FJUX01000066">
    <property type="protein sequence ID" value="CZT03934.1"/>
    <property type="molecule type" value="Genomic_DNA"/>
</dbReference>
<dbReference type="Proteomes" id="UP000178912">
    <property type="component" value="Unassembled WGS sequence"/>
</dbReference>
<keyword evidence="2" id="KW-1185">Reference proteome</keyword>
<sequence length="90" mass="9544">MPCWVPDSSCSDLPNPIPYGRADGYSKAVYSVTDAKDILPDTEVTSVCHEWAKQIDPSASYVAGGSMELAFIATVMFGYIKGLASYGTGA</sequence>
<protein>
    <submittedName>
        <fullName evidence="1">Uncharacterized protein</fullName>
    </submittedName>
</protein>
<dbReference type="AlphaFoldDB" id="A0A1E1L0A7"/>
<proteinExistence type="predicted"/>